<evidence type="ECO:0000256" key="2">
    <source>
        <dbReference type="ARBA" id="ARBA00010790"/>
    </source>
</evidence>
<feature type="binding site" evidence="6">
    <location>
        <position position="91"/>
    </location>
    <ligand>
        <name>FAD</name>
        <dbReference type="ChEBI" id="CHEBI:57692"/>
    </ligand>
</feature>
<reference evidence="8 9" key="1">
    <citation type="submission" date="2016-12" db="EMBL/GenBank/DDBJ databases">
        <title>The genomes of Aspergillus section Nigri reveals drivers in fungal speciation.</title>
        <authorList>
            <consortium name="DOE Joint Genome Institute"/>
            <person name="Vesth T.C."/>
            <person name="Nybo J."/>
            <person name="Theobald S."/>
            <person name="Brandl J."/>
            <person name="Frisvad J.C."/>
            <person name="Nielsen K.F."/>
            <person name="Lyhne E.K."/>
            <person name="Kogle M.E."/>
            <person name="Kuo A."/>
            <person name="Riley R."/>
            <person name="Clum A."/>
            <person name="Nolan M."/>
            <person name="Lipzen A."/>
            <person name="Salamov A."/>
            <person name="Henrissat B."/>
            <person name="Wiebenga A."/>
            <person name="De Vries R.P."/>
            <person name="Grigoriev I.V."/>
            <person name="Mortensen U.H."/>
            <person name="Andersen M.R."/>
            <person name="Baker S.E."/>
        </authorList>
    </citation>
    <scope>NUCLEOTIDE SEQUENCE [LARGE SCALE GENOMIC DNA]</scope>
    <source>
        <strain evidence="8 9">CBS 117.55</strain>
    </source>
</reference>
<proteinExistence type="inferred from homology"/>
<keyword evidence="4 6" id="KW-0274">FAD</keyword>
<keyword evidence="9" id="KW-1185">Reference proteome</keyword>
<dbReference type="Pfam" id="PF05199">
    <property type="entry name" value="GMC_oxred_C"/>
    <property type="match status" value="1"/>
</dbReference>
<evidence type="ECO:0000259" key="7">
    <source>
        <dbReference type="PROSITE" id="PS00624"/>
    </source>
</evidence>
<comment type="cofactor">
    <cofactor evidence="1 6">
        <name>FAD</name>
        <dbReference type="ChEBI" id="CHEBI:57692"/>
    </cofactor>
</comment>
<dbReference type="STRING" id="1448321.A0A317W8P6"/>
<organism evidence="8 9">
    <name type="scientific">Aspergillus heteromorphus CBS 117.55</name>
    <dbReference type="NCBI Taxonomy" id="1448321"/>
    <lineage>
        <taxon>Eukaryota</taxon>
        <taxon>Fungi</taxon>
        <taxon>Dikarya</taxon>
        <taxon>Ascomycota</taxon>
        <taxon>Pezizomycotina</taxon>
        <taxon>Eurotiomycetes</taxon>
        <taxon>Eurotiomycetidae</taxon>
        <taxon>Eurotiales</taxon>
        <taxon>Aspergillaceae</taxon>
        <taxon>Aspergillus</taxon>
        <taxon>Aspergillus subgen. Circumdati</taxon>
    </lineage>
</organism>
<sequence length="537" mass="56251">MASHPSRADYIIIGGGTAGLVVANRLAENPNIEVLVLEAGPDRTSEGRVQDPAAWPTLTGSDVDWQFQTVPQPGLNNRHQDQPAGRVLGGTSSISGLAFVPPSPAGIDAWEALGNPGWNWSNLSLALERSFHTSLPADSALPAHPANGPVAVTYPALSTPGNHPLIDAWNNTLAAQGYPFRDTFLPTPTTTGTRPYTAAITPGGLRSASTHYTTPRPNLHILTNTPVERILFDPSTSPMTATGVLLHNNPDPITATKEVILAAGAFQTPKLLELSGIGSASLLTTHNIPCLIDHPSVGENLQNQLLAILPIPVKASPDTAGLTPGIQALAFVRSGSEADLLSQHGHGIPPPLHTLLSTDTEPTACTFLTTLSPSIALLGLIPSYPLSRGSVHISSPHPDEKPTIDPNFFSHPLDLPLMASHFRNLQSLPSTSPLNEFLIPPPNLPAEALDLAILQEVLKASALATHHACGTAVMAPKEEGGVVDSQLRVYGTANLRVVDASIFPVGAVAYPIATVYGVAERAAELIAGEGERGPVGL</sequence>
<dbReference type="GeneID" id="37063342"/>
<evidence type="ECO:0000256" key="3">
    <source>
        <dbReference type="ARBA" id="ARBA00022630"/>
    </source>
</evidence>
<accession>A0A317W8P6</accession>
<dbReference type="SUPFAM" id="SSF54373">
    <property type="entry name" value="FAD-linked reductases, C-terminal domain"/>
    <property type="match status" value="1"/>
</dbReference>
<dbReference type="VEuPathDB" id="FungiDB:BO70DRAFT_336456"/>
<dbReference type="InterPro" id="IPR000172">
    <property type="entry name" value="GMC_OxRdtase_N"/>
</dbReference>
<dbReference type="InterPro" id="IPR012132">
    <property type="entry name" value="GMC_OxRdtase"/>
</dbReference>
<comment type="caution">
    <text evidence="8">The sequence shown here is derived from an EMBL/GenBank/DDBJ whole genome shotgun (WGS) entry which is preliminary data.</text>
</comment>
<dbReference type="Proteomes" id="UP000247233">
    <property type="component" value="Unassembled WGS sequence"/>
</dbReference>
<feature type="binding site" evidence="6">
    <location>
        <position position="87"/>
    </location>
    <ligand>
        <name>FAD</name>
        <dbReference type="ChEBI" id="CHEBI:57692"/>
    </ligand>
</feature>
<dbReference type="RefSeq" id="XP_025399366.1">
    <property type="nucleotide sequence ID" value="XM_025541105.1"/>
</dbReference>
<dbReference type="GO" id="GO:0016614">
    <property type="term" value="F:oxidoreductase activity, acting on CH-OH group of donors"/>
    <property type="evidence" value="ECO:0007669"/>
    <property type="project" value="InterPro"/>
</dbReference>
<name>A0A317W8P6_9EURO</name>
<dbReference type="PANTHER" id="PTHR11552:SF201">
    <property type="entry name" value="GLUCOSE-METHANOL-CHOLINE OXIDOREDUCTASE N-TERMINAL DOMAIN-CONTAINING PROTEIN"/>
    <property type="match status" value="1"/>
</dbReference>
<protein>
    <submittedName>
        <fullName evidence="8">Oxidoreductase</fullName>
    </submittedName>
</protein>
<dbReference type="Gene3D" id="3.30.560.10">
    <property type="entry name" value="Glucose Oxidase, domain 3"/>
    <property type="match status" value="2"/>
</dbReference>
<dbReference type="InterPro" id="IPR036188">
    <property type="entry name" value="FAD/NAD-bd_sf"/>
</dbReference>
<dbReference type="PANTHER" id="PTHR11552">
    <property type="entry name" value="GLUCOSE-METHANOL-CHOLINE GMC OXIDOREDUCTASE"/>
    <property type="match status" value="1"/>
</dbReference>
<dbReference type="OrthoDB" id="269227at2759"/>
<evidence type="ECO:0000313" key="9">
    <source>
        <dbReference type="Proteomes" id="UP000247233"/>
    </source>
</evidence>
<gene>
    <name evidence="8" type="ORF">BO70DRAFT_336456</name>
</gene>
<evidence type="ECO:0000313" key="8">
    <source>
        <dbReference type="EMBL" id="PWY82101.1"/>
    </source>
</evidence>
<comment type="similarity">
    <text evidence="2">Belongs to the GMC oxidoreductase family.</text>
</comment>
<feature type="domain" description="Glucose-methanol-choline oxidoreductase N-terminal" evidence="7">
    <location>
        <begin position="264"/>
        <end position="278"/>
    </location>
</feature>
<feature type="binding site" evidence="6">
    <location>
        <position position="227"/>
    </location>
    <ligand>
        <name>FAD</name>
        <dbReference type="ChEBI" id="CHEBI:57692"/>
    </ligand>
</feature>
<dbReference type="EMBL" id="MSFL01000012">
    <property type="protein sequence ID" value="PWY82101.1"/>
    <property type="molecule type" value="Genomic_DNA"/>
</dbReference>
<dbReference type="PIRSF" id="PIRSF000137">
    <property type="entry name" value="Alcohol_oxidase"/>
    <property type="match status" value="1"/>
</dbReference>
<evidence type="ECO:0000256" key="5">
    <source>
        <dbReference type="ARBA" id="ARBA00023002"/>
    </source>
</evidence>
<evidence type="ECO:0000256" key="6">
    <source>
        <dbReference type="PIRSR" id="PIRSR000137-2"/>
    </source>
</evidence>
<evidence type="ECO:0000256" key="1">
    <source>
        <dbReference type="ARBA" id="ARBA00001974"/>
    </source>
</evidence>
<dbReference type="PROSITE" id="PS00624">
    <property type="entry name" value="GMC_OXRED_2"/>
    <property type="match status" value="1"/>
</dbReference>
<dbReference type="Pfam" id="PF00732">
    <property type="entry name" value="GMC_oxred_N"/>
    <property type="match status" value="1"/>
</dbReference>
<keyword evidence="3" id="KW-0285">Flavoprotein</keyword>
<dbReference type="InterPro" id="IPR007867">
    <property type="entry name" value="GMC_OxRtase_C"/>
</dbReference>
<keyword evidence="5" id="KW-0560">Oxidoreductase</keyword>
<evidence type="ECO:0000256" key="4">
    <source>
        <dbReference type="ARBA" id="ARBA00022827"/>
    </source>
</evidence>
<dbReference type="GO" id="GO:0050660">
    <property type="term" value="F:flavin adenine dinucleotide binding"/>
    <property type="evidence" value="ECO:0007669"/>
    <property type="project" value="InterPro"/>
</dbReference>
<dbReference type="AlphaFoldDB" id="A0A317W8P6"/>
<dbReference type="Gene3D" id="3.50.50.60">
    <property type="entry name" value="FAD/NAD(P)-binding domain"/>
    <property type="match status" value="2"/>
</dbReference>
<dbReference type="SUPFAM" id="SSF51905">
    <property type="entry name" value="FAD/NAD(P)-binding domain"/>
    <property type="match status" value="1"/>
</dbReference>